<comment type="caution">
    <text evidence="1">The sequence shown here is derived from an EMBL/GenBank/DDBJ whole genome shotgun (WGS) entry which is preliminary data.</text>
</comment>
<organism evidence="1 2">
    <name type="scientific">Trifolium medium</name>
    <dbReference type="NCBI Taxonomy" id="97028"/>
    <lineage>
        <taxon>Eukaryota</taxon>
        <taxon>Viridiplantae</taxon>
        <taxon>Streptophyta</taxon>
        <taxon>Embryophyta</taxon>
        <taxon>Tracheophyta</taxon>
        <taxon>Spermatophyta</taxon>
        <taxon>Magnoliopsida</taxon>
        <taxon>eudicotyledons</taxon>
        <taxon>Gunneridae</taxon>
        <taxon>Pentapetalae</taxon>
        <taxon>rosids</taxon>
        <taxon>fabids</taxon>
        <taxon>Fabales</taxon>
        <taxon>Fabaceae</taxon>
        <taxon>Papilionoideae</taxon>
        <taxon>50 kb inversion clade</taxon>
        <taxon>NPAAA clade</taxon>
        <taxon>Hologalegina</taxon>
        <taxon>IRL clade</taxon>
        <taxon>Trifolieae</taxon>
        <taxon>Trifolium</taxon>
    </lineage>
</organism>
<keyword evidence="2" id="KW-1185">Reference proteome</keyword>
<dbReference type="AlphaFoldDB" id="A0A392TD67"/>
<feature type="non-terminal residue" evidence="1">
    <location>
        <position position="90"/>
    </location>
</feature>
<dbReference type="Proteomes" id="UP000265520">
    <property type="component" value="Unassembled WGS sequence"/>
</dbReference>
<evidence type="ECO:0000313" key="2">
    <source>
        <dbReference type="Proteomes" id="UP000265520"/>
    </source>
</evidence>
<protein>
    <submittedName>
        <fullName evidence="1">Uncharacterized protein</fullName>
    </submittedName>
</protein>
<reference evidence="1 2" key="1">
    <citation type="journal article" date="2018" name="Front. Plant Sci.">
        <title>Red Clover (Trifolium pratense) and Zigzag Clover (T. medium) - A Picture of Genomic Similarities and Differences.</title>
        <authorList>
            <person name="Dluhosova J."/>
            <person name="Istvanek J."/>
            <person name="Nedelnik J."/>
            <person name="Repkova J."/>
        </authorList>
    </citation>
    <scope>NUCLEOTIDE SEQUENCE [LARGE SCALE GENOMIC DNA]</scope>
    <source>
        <strain evidence="2">cv. 10/8</strain>
        <tissue evidence="1">Leaf</tissue>
    </source>
</reference>
<accession>A0A392TD67</accession>
<sequence>GKIHGKQDFLLGPGAEFPVPAVAGVGLFVAAGHASFPYDAFQLAPAVLDIADALLAVDVASASTDLLPVPPSVLLLYTSLALRTFFELQT</sequence>
<feature type="non-terminal residue" evidence="1">
    <location>
        <position position="1"/>
    </location>
</feature>
<name>A0A392TD67_9FABA</name>
<proteinExistence type="predicted"/>
<dbReference type="EMBL" id="LXQA010539798">
    <property type="protein sequence ID" value="MCI58076.1"/>
    <property type="molecule type" value="Genomic_DNA"/>
</dbReference>
<evidence type="ECO:0000313" key="1">
    <source>
        <dbReference type="EMBL" id="MCI58076.1"/>
    </source>
</evidence>